<dbReference type="GO" id="GO:0006261">
    <property type="term" value="P:DNA-templated DNA replication"/>
    <property type="evidence" value="ECO:0007669"/>
    <property type="project" value="TreeGrafter"/>
</dbReference>
<dbReference type="AlphaFoldDB" id="A0AA36Y375"/>
<dbReference type="Gene3D" id="3.40.50.300">
    <property type="entry name" value="P-loop containing nucleotide triphosphate hydrolases"/>
    <property type="match status" value="1"/>
</dbReference>
<dbReference type="Proteomes" id="UP000018466">
    <property type="component" value="Unassembled WGS sequence"/>
</dbReference>
<reference evidence="1 2" key="1">
    <citation type="submission" date="2011-10" db="EMBL/GenBank/DDBJ databases">
        <title>The Genome Sequence of Lachnospiraceae bacterium ACC2.</title>
        <authorList>
            <consortium name="The Broad Institute Genome Sequencing Platform"/>
            <person name="Earl A."/>
            <person name="Ward D."/>
            <person name="Feldgarden M."/>
            <person name="Gevers D."/>
            <person name="Sizova M."/>
            <person name="Hazen A."/>
            <person name="Epstein S."/>
            <person name="Young S.K."/>
            <person name="Zeng Q."/>
            <person name="Gargeya S."/>
            <person name="Fitzgerald M."/>
            <person name="Haas B."/>
            <person name="Abouelleil A."/>
            <person name="Alvarado L."/>
            <person name="Arachchi H.M."/>
            <person name="Berlin A."/>
            <person name="Brown A."/>
            <person name="Chapman S.B."/>
            <person name="Chen Z."/>
            <person name="Dunbar C."/>
            <person name="Freedman E."/>
            <person name="Gearin G."/>
            <person name="Goldberg J."/>
            <person name="Griggs A."/>
            <person name="Gujja S."/>
            <person name="Heiman D."/>
            <person name="Howarth C."/>
            <person name="Larson L."/>
            <person name="Lui A."/>
            <person name="MacDonald P.J.P."/>
            <person name="Montmayeur A."/>
            <person name="Murphy C."/>
            <person name="Neiman D."/>
            <person name="Pearson M."/>
            <person name="Priest M."/>
            <person name="Roberts A."/>
            <person name="Saif S."/>
            <person name="Shea T."/>
            <person name="Shenoy N."/>
            <person name="Sisk P."/>
            <person name="Stolte C."/>
            <person name="Sykes S."/>
            <person name="Wortman J."/>
            <person name="Nusbaum C."/>
            <person name="Birren B."/>
        </authorList>
    </citation>
    <scope>NUCLEOTIDE SEQUENCE [LARGE SCALE GENOMIC DNA]</scope>
    <source>
        <strain evidence="1 2">ACC2</strain>
    </source>
</reference>
<dbReference type="NCBIfam" id="TIGR00678">
    <property type="entry name" value="holB"/>
    <property type="match status" value="1"/>
</dbReference>
<dbReference type="InterPro" id="IPR004622">
    <property type="entry name" value="DNA_pol_HolB"/>
</dbReference>
<sequence length="337" mass="38308">MASCMRLCYNMCDFKDVPGQEEMKRQLEMSVRRNHLSHSYLLLGAKGVGKLTMARAFAKRLLCTGEGPRPCGRCHSCIQIAADTHPDVVTIQRDKTALGVDAVREQLAQEIRIRPFSGERRIFIVPEAEKMTQQAQNAILKTIEEPPDYAMILLLAEQEEALLPTIRSRVLRLVFRPVPEAEILKRLRAAGAPPERAEEAARFSRGIYRRAEELVQVEEVYSRYRKTLELLRELPGCDETVFQRTEAEVASLYAEPAGFLEFLRLYYRDVLCCKSSGNSAALIFPGEEQTLIRAAKALSYEQLGVILKEIETAEERLRLNVSKELTIELLLLAIRRE</sequence>
<accession>A0AA36Y375</accession>
<keyword evidence="2" id="KW-1185">Reference proteome</keyword>
<dbReference type="SUPFAM" id="SSF52540">
    <property type="entry name" value="P-loop containing nucleoside triphosphate hydrolases"/>
    <property type="match status" value="1"/>
</dbReference>
<gene>
    <name evidence="1" type="ORF">HMPREF9623_01921</name>
</gene>
<dbReference type="InterPro" id="IPR027417">
    <property type="entry name" value="P-loop_NTPase"/>
</dbReference>
<dbReference type="InterPro" id="IPR008921">
    <property type="entry name" value="DNA_pol3_clamp-load_cplx_C"/>
</dbReference>
<dbReference type="GO" id="GO:0003677">
    <property type="term" value="F:DNA binding"/>
    <property type="evidence" value="ECO:0007669"/>
    <property type="project" value="InterPro"/>
</dbReference>
<evidence type="ECO:0000313" key="1">
    <source>
        <dbReference type="EMBL" id="EHO15600.1"/>
    </source>
</evidence>
<dbReference type="SUPFAM" id="SSF48019">
    <property type="entry name" value="post-AAA+ oligomerization domain-like"/>
    <property type="match status" value="1"/>
</dbReference>
<dbReference type="GO" id="GO:0008408">
    <property type="term" value="F:3'-5' exonuclease activity"/>
    <property type="evidence" value="ECO:0007669"/>
    <property type="project" value="InterPro"/>
</dbReference>
<evidence type="ECO:0000313" key="2">
    <source>
        <dbReference type="Proteomes" id="UP000018466"/>
    </source>
</evidence>
<dbReference type="EMBL" id="AGEL01000015">
    <property type="protein sequence ID" value="EHO15600.1"/>
    <property type="molecule type" value="Genomic_DNA"/>
</dbReference>
<protein>
    <submittedName>
        <fullName evidence="1">DNA polymerase III, delta' subunit</fullName>
    </submittedName>
</protein>
<comment type="caution">
    <text evidence="1">The sequence shown here is derived from an EMBL/GenBank/DDBJ whole genome shotgun (WGS) entry which is preliminary data.</text>
</comment>
<dbReference type="InterPro" id="IPR050238">
    <property type="entry name" value="DNA_Rep/Repair_Clamp_Loader"/>
</dbReference>
<proteinExistence type="predicted"/>
<dbReference type="Pfam" id="PF13177">
    <property type="entry name" value="DNA_pol3_delta2"/>
    <property type="match status" value="1"/>
</dbReference>
<dbReference type="GO" id="GO:0003887">
    <property type="term" value="F:DNA-directed DNA polymerase activity"/>
    <property type="evidence" value="ECO:0007669"/>
    <property type="project" value="InterPro"/>
</dbReference>
<organism evidence="1 2">
    <name type="scientific">Stomatobaculum longum</name>
    <dbReference type="NCBI Taxonomy" id="796942"/>
    <lineage>
        <taxon>Bacteria</taxon>
        <taxon>Bacillati</taxon>
        <taxon>Bacillota</taxon>
        <taxon>Clostridia</taxon>
        <taxon>Lachnospirales</taxon>
        <taxon>Lachnospiraceae</taxon>
        <taxon>Stomatobaculum</taxon>
    </lineage>
</organism>
<name>A0AA36Y375_9FIRM</name>
<dbReference type="PANTHER" id="PTHR11669">
    <property type="entry name" value="REPLICATION FACTOR C / DNA POLYMERASE III GAMMA-TAU SUBUNIT"/>
    <property type="match status" value="1"/>
</dbReference>
<dbReference type="PANTHER" id="PTHR11669:SF8">
    <property type="entry name" value="DNA POLYMERASE III SUBUNIT DELTA"/>
    <property type="match status" value="1"/>
</dbReference>